<protein>
    <recommendedName>
        <fullName evidence="7">EamA domain-containing protein</fullName>
    </recommendedName>
</protein>
<dbReference type="InterPro" id="IPR037185">
    <property type="entry name" value="EmrE-like"/>
</dbReference>
<keyword evidence="5 6" id="KW-0472">Membrane</keyword>
<feature type="transmembrane region" description="Helical" evidence="6">
    <location>
        <begin position="272"/>
        <end position="289"/>
    </location>
</feature>
<dbReference type="OrthoDB" id="3180815at2"/>
<evidence type="ECO:0000259" key="7">
    <source>
        <dbReference type="Pfam" id="PF00892"/>
    </source>
</evidence>
<feature type="transmembrane region" description="Helical" evidence="6">
    <location>
        <begin position="40"/>
        <end position="60"/>
    </location>
</feature>
<sequence length="304" mass="32221">MKRSSSYWLSVVLVLIGASSFGVMSPVIKQVYDRGFSFEQVTVHQVGAAMVLLWLLVLCFPKQRRNPLRGSWLMLALTGIAGLALSTILFNKALQKLDASLATVLLFQFTWITILLDSLRNRKVPARNRLLAVVIVLIGTVLAVGLLEGRLEHNDPAGIGYGLAAAVTYSLFLSLTGSVKSSLGVLMDSAVMLTGGFVFVMLLMGSEAWAGEREPSLLLWALLLALLGQVAPAVLFNAGIPRIGSSLAALLGSVELPVASAAAWLIGGETSSIVQIAGVILILAGIVLAQRTGNTNDKPASLEE</sequence>
<feature type="transmembrane region" description="Helical" evidence="6">
    <location>
        <begin position="130"/>
        <end position="147"/>
    </location>
</feature>
<evidence type="ECO:0000256" key="6">
    <source>
        <dbReference type="SAM" id="Phobius"/>
    </source>
</evidence>
<feature type="domain" description="EamA" evidence="7">
    <location>
        <begin position="158"/>
        <end position="288"/>
    </location>
</feature>
<evidence type="ECO:0000256" key="3">
    <source>
        <dbReference type="ARBA" id="ARBA00022692"/>
    </source>
</evidence>
<dbReference type="InterPro" id="IPR050638">
    <property type="entry name" value="AA-Vitamin_Transporters"/>
</dbReference>
<dbReference type="AlphaFoldDB" id="A0A0D5NJY7"/>
<evidence type="ECO:0000313" key="9">
    <source>
        <dbReference type="Proteomes" id="UP000032633"/>
    </source>
</evidence>
<evidence type="ECO:0000256" key="2">
    <source>
        <dbReference type="ARBA" id="ARBA00007362"/>
    </source>
</evidence>
<feature type="transmembrane region" description="Helical" evidence="6">
    <location>
        <begin position="217"/>
        <end position="240"/>
    </location>
</feature>
<feature type="transmembrane region" description="Helical" evidence="6">
    <location>
        <begin position="159"/>
        <end position="176"/>
    </location>
</feature>
<keyword evidence="3 6" id="KW-0812">Transmembrane</keyword>
<comment type="subcellular location">
    <subcellularLocation>
        <location evidence="1">Endomembrane system</location>
        <topology evidence="1">Multi-pass membrane protein</topology>
    </subcellularLocation>
</comment>
<dbReference type="PATRIC" id="fig|1126833.4.peg.2819"/>
<dbReference type="KEGG" id="pbj:VN24_12935"/>
<accession>A0A0D5NJY7</accession>
<feature type="transmembrane region" description="Helical" evidence="6">
    <location>
        <begin position="99"/>
        <end position="118"/>
    </location>
</feature>
<keyword evidence="9" id="KW-1185">Reference proteome</keyword>
<dbReference type="HOGENOM" id="CLU_033863_6_0_9"/>
<dbReference type="EMBL" id="CP011058">
    <property type="protein sequence ID" value="AJY75312.1"/>
    <property type="molecule type" value="Genomic_DNA"/>
</dbReference>
<gene>
    <name evidence="8" type="ORF">VN24_12935</name>
</gene>
<feature type="domain" description="EamA" evidence="7">
    <location>
        <begin position="10"/>
        <end position="144"/>
    </location>
</feature>
<evidence type="ECO:0000256" key="4">
    <source>
        <dbReference type="ARBA" id="ARBA00022989"/>
    </source>
</evidence>
<feature type="transmembrane region" description="Helical" evidence="6">
    <location>
        <begin position="247"/>
        <end position="266"/>
    </location>
</feature>
<evidence type="ECO:0000256" key="1">
    <source>
        <dbReference type="ARBA" id="ARBA00004127"/>
    </source>
</evidence>
<dbReference type="SUPFAM" id="SSF103481">
    <property type="entry name" value="Multidrug resistance efflux transporter EmrE"/>
    <property type="match status" value="2"/>
</dbReference>
<dbReference type="STRING" id="1126833.VN24_12935"/>
<feature type="transmembrane region" description="Helical" evidence="6">
    <location>
        <begin position="7"/>
        <end position="28"/>
    </location>
</feature>
<dbReference type="InterPro" id="IPR000620">
    <property type="entry name" value="EamA_dom"/>
</dbReference>
<comment type="similarity">
    <text evidence="2">Belongs to the EamA transporter family.</text>
</comment>
<reference evidence="9" key="2">
    <citation type="submission" date="2015-03" db="EMBL/GenBank/DDBJ databases">
        <title>Genome sequence of Paenibacillus beijingensis strain DSM 24997T.</title>
        <authorList>
            <person name="Kwak Y."/>
            <person name="Shin J.-H."/>
        </authorList>
    </citation>
    <scope>NUCLEOTIDE SEQUENCE [LARGE SCALE GENOMIC DNA]</scope>
    <source>
        <strain evidence="9">DSM 24997</strain>
    </source>
</reference>
<dbReference type="Proteomes" id="UP000032633">
    <property type="component" value="Chromosome"/>
</dbReference>
<proteinExistence type="inferred from homology"/>
<feature type="transmembrane region" description="Helical" evidence="6">
    <location>
        <begin position="72"/>
        <end position="93"/>
    </location>
</feature>
<dbReference type="RefSeq" id="WP_045670741.1">
    <property type="nucleotide sequence ID" value="NZ_CP011058.1"/>
</dbReference>
<evidence type="ECO:0000313" key="8">
    <source>
        <dbReference type="EMBL" id="AJY75312.1"/>
    </source>
</evidence>
<dbReference type="GO" id="GO:0016020">
    <property type="term" value="C:membrane"/>
    <property type="evidence" value="ECO:0007669"/>
    <property type="project" value="UniProtKB-SubCell"/>
</dbReference>
<dbReference type="Pfam" id="PF00892">
    <property type="entry name" value="EamA"/>
    <property type="match status" value="2"/>
</dbReference>
<reference evidence="8 9" key="1">
    <citation type="journal article" date="2015" name="J. Biotechnol.">
        <title>Complete genome sequence of Paenibacillus beijingensis 7188(T) (=DSM 24997(T)), a novel rhizobacterium from jujube garden soil.</title>
        <authorList>
            <person name="Kwak Y."/>
            <person name="Shin J.H."/>
        </authorList>
    </citation>
    <scope>NUCLEOTIDE SEQUENCE [LARGE SCALE GENOMIC DNA]</scope>
    <source>
        <strain evidence="8 9">DSM 24997</strain>
    </source>
</reference>
<dbReference type="PANTHER" id="PTHR32322:SF2">
    <property type="entry name" value="EAMA DOMAIN-CONTAINING PROTEIN"/>
    <property type="match status" value="1"/>
</dbReference>
<dbReference type="PANTHER" id="PTHR32322">
    <property type="entry name" value="INNER MEMBRANE TRANSPORTER"/>
    <property type="match status" value="1"/>
</dbReference>
<evidence type="ECO:0000256" key="5">
    <source>
        <dbReference type="ARBA" id="ARBA00023136"/>
    </source>
</evidence>
<keyword evidence="4 6" id="KW-1133">Transmembrane helix</keyword>
<organism evidence="8 9">
    <name type="scientific">Paenibacillus beijingensis</name>
    <dbReference type="NCBI Taxonomy" id="1126833"/>
    <lineage>
        <taxon>Bacteria</taxon>
        <taxon>Bacillati</taxon>
        <taxon>Bacillota</taxon>
        <taxon>Bacilli</taxon>
        <taxon>Bacillales</taxon>
        <taxon>Paenibacillaceae</taxon>
        <taxon>Paenibacillus</taxon>
    </lineage>
</organism>
<feature type="transmembrane region" description="Helical" evidence="6">
    <location>
        <begin position="183"/>
        <end position="205"/>
    </location>
</feature>
<name>A0A0D5NJY7_9BACL</name>